<organism evidence="1 2">
    <name type="scientific">Larimichthys crocea</name>
    <name type="common">Large yellow croaker</name>
    <name type="synonym">Pseudosciaena crocea</name>
    <dbReference type="NCBI Taxonomy" id="215358"/>
    <lineage>
        <taxon>Eukaryota</taxon>
        <taxon>Metazoa</taxon>
        <taxon>Chordata</taxon>
        <taxon>Craniata</taxon>
        <taxon>Vertebrata</taxon>
        <taxon>Euteleostomi</taxon>
        <taxon>Actinopterygii</taxon>
        <taxon>Neopterygii</taxon>
        <taxon>Teleostei</taxon>
        <taxon>Neoteleostei</taxon>
        <taxon>Acanthomorphata</taxon>
        <taxon>Eupercaria</taxon>
        <taxon>Sciaenidae</taxon>
        <taxon>Larimichthys</taxon>
    </lineage>
</organism>
<accession>A0ACD3QBK6</accession>
<evidence type="ECO:0000313" key="2">
    <source>
        <dbReference type="Proteomes" id="UP000793456"/>
    </source>
</evidence>
<evidence type="ECO:0000313" key="1">
    <source>
        <dbReference type="EMBL" id="TMS04590.1"/>
    </source>
</evidence>
<dbReference type="Proteomes" id="UP000793456">
    <property type="component" value="Chromosome XXI"/>
</dbReference>
<keyword evidence="2" id="KW-1185">Reference proteome</keyword>
<name>A0ACD3QBK6_LARCR</name>
<reference evidence="1" key="1">
    <citation type="submission" date="2018-11" db="EMBL/GenBank/DDBJ databases">
        <title>The sequence and de novo assembly of Larimichthys crocea genome using PacBio and Hi-C technologies.</title>
        <authorList>
            <person name="Xu P."/>
            <person name="Chen B."/>
            <person name="Zhou Z."/>
            <person name="Ke Q."/>
            <person name="Wu Y."/>
            <person name="Bai H."/>
            <person name="Pu F."/>
        </authorList>
    </citation>
    <scope>NUCLEOTIDE SEQUENCE</scope>
    <source>
        <tissue evidence="1">Muscle</tissue>
    </source>
</reference>
<dbReference type="EMBL" id="CM011694">
    <property type="protein sequence ID" value="TMS04590.1"/>
    <property type="molecule type" value="Genomic_DNA"/>
</dbReference>
<gene>
    <name evidence="1" type="ORF">E3U43_009747</name>
</gene>
<sequence>MSVFAKRRLVCTFRHTCLLFSTNGTDLADQRKSPRRKRPKKPPWTDNLSWEDRLADVVTPLWRLSYDEQLELKQKHQERILSKLCGYLSGDLQSQSPVSRLTFPVLPILPSPVRDGYRNKSTFSVNRGVDGNPKTVGFYIGMGKKGNIVCINGDHLLNMPEKHKLVARCYQDFIRLSPLEPCLLFHTGGHWREVTVRSNSEGHTMAIVYFHPQTLTPEEVAVHKADLVDYFTRGPGSVCQLDSLFFQESTMTRCTHEESPYQLLHGQPHIYEEVLGFKFRISADAFFQVNQAAAEVLYGTVRDLCVPNHEEGGGRTKVGGTLLDVCCGTGAIGITISPRVDRIVGIELVEQAVEDARHNAALSNVLNCEFIPGKAEVVLPGFMSQLDITGGDLVAAVVNPARAGLHHKVIRALRNQPAIRRLVYVSCKPDGEAMRNFRELCCAPDPQKKLTGEAFSPSLAVPVDMFPHTPHCEVAIRGLLHPDRRICVTFRLFSRVPGSRSAFWSPPLVVKSGWRTHETTSAKKMTETETRNHQAGKQQNGDAMAETTSTVEDVFDDTYTEKEGPKPPRMLVWRNIILMTLLHIAALYGLVLLPSASVLTLAWTVVCYLISALGVTAGAHRLWSHRSYKASPPLRVFLALANSMAFQNDIYEWARDHRVHHKYSETDADPHNATRGFFFAHIGWLLVRKHPDVIEKGKKLELSDLRADKVVMFQRRHYKLSVVLLCFLVPTLVPWYFWGESLAVGYFIPGLLRYTVTLNATWLVNSAAHIWGNRPYDKSINPRENPLVAFSAIGEGFHNYHHTFPFDYSTSEFGCKLNLTTAFIDTMCFLGLATDRKRVLKETIRARVQRTGDGSYKSG</sequence>
<protein>
    <submittedName>
        <fullName evidence="1">Uncharacterized protein</fullName>
    </submittedName>
</protein>
<proteinExistence type="predicted"/>
<comment type="caution">
    <text evidence="1">The sequence shown here is derived from an EMBL/GenBank/DDBJ whole genome shotgun (WGS) entry which is preliminary data.</text>
</comment>